<dbReference type="InterPro" id="IPR011706">
    <property type="entry name" value="Cu-oxidase_C"/>
</dbReference>
<feature type="chain" id="PRO_5040921187" evidence="5">
    <location>
        <begin position="23"/>
        <end position="552"/>
    </location>
</feature>
<evidence type="ECO:0000259" key="8">
    <source>
        <dbReference type="Pfam" id="PF07732"/>
    </source>
</evidence>
<evidence type="ECO:0000256" key="5">
    <source>
        <dbReference type="SAM" id="SignalP"/>
    </source>
</evidence>
<reference evidence="9" key="1">
    <citation type="submission" date="2022-07" db="EMBL/GenBank/DDBJ databases">
        <title>Phylogenomic reconstructions and comparative analyses of Kickxellomycotina fungi.</title>
        <authorList>
            <person name="Reynolds N.K."/>
            <person name="Stajich J.E."/>
            <person name="Barry K."/>
            <person name="Grigoriev I.V."/>
            <person name="Crous P."/>
            <person name="Smith M.E."/>
        </authorList>
    </citation>
    <scope>NUCLEOTIDE SEQUENCE</scope>
    <source>
        <strain evidence="9">BCRC 34381</strain>
    </source>
</reference>
<dbReference type="GO" id="GO:0005507">
    <property type="term" value="F:copper ion binding"/>
    <property type="evidence" value="ECO:0007669"/>
    <property type="project" value="InterPro"/>
</dbReference>
<dbReference type="Pfam" id="PF07731">
    <property type="entry name" value="Cu-oxidase_2"/>
    <property type="match status" value="1"/>
</dbReference>
<feature type="domain" description="Plastocyanin-like" evidence="7">
    <location>
        <begin position="403"/>
        <end position="529"/>
    </location>
</feature>
<dbReference type="PROSITE" id="PS00080">
    <property type="entry name" value="MULTICOPPER_OXIDASE2"/>
    <property type="match status" value="1"/>
</dbReference>
<dbReference type="GO" id="GO:0016491">
    <property type="term" value="F:oxidoreductase activity"/>
    <property type="evidence" value="ECO:0007669"/>
    <property type="project" value="UniProtKB-KW"/>
</dbReference>
<evidence type="ECO:0000256" key="1">
    <source>
        <dbReference type="ARBA" id="ARBA00010609"/>
    </source>
</evidence>
<comment type="caution">
    <text evidence="9">The sequence shown here is derived from an EMBL/GenBank/DDBJ whole genome shotgun (WGS) entry which is preliminary data.</text>
</comment>
<protein>
    <submittedName>
        <fullName evidence="9">Ferroxidase fet3</fullName>
    </submittedName>
</protein>
<dbReference type="PANTHER" id="PTHR11709:SF361">
    <property type="entry name" value="IRON TRANSPORT MULTICOPPER OXIDASE FET3"/>
    <property type="match status" value="1"/>
</dbReference>
<dbReference type="InterPro" id="IPR045087">
    <property type="entry name" value="Cu-oxidase_fam"/>
</dbReference>
<dbReference type="InterPro" id="IPR001117">
    <property type="entry name" value="Cu-oxidase_2nd"/>
</dbReference>
<dbReference type="PANTHER" id="PTHR11709">
    <property type="entry name" value="MULTI-COPPER OXIDASE"/>
    <property type="match status" value="1"/>
</dbReference>
<evidence type="ECO:0000256" key="3">
    <source>
        <dbReference type="ARBA" id="ARBA00023002"/>
    </source>
</evidence>
<keyword evidence="4" id="KW-0186">Copper</keyword>
<comment type="similarity">
    <text evidence="1">Belongs to the multicopper oxidase family.</text>
</comment>
<evidence type="ECO:0000259" key="7">
    <source>
        <dbReference type="Pfam" id="PF07731"/>
    </source>
</evidence>
<dbReference type="Pfam" id="PF07732">
    <property type="entry name" value="Cu-oxidase_3"/>
    <property type="match status" value="1"/>
</dbReference>
<keyword evidence="2" id="KW-0479">Metal-binding</keyword>
<dbReference type="Pfam" id="PF00394">
    <property type="entry name" value="Cu-oxidase"/>
    <property type="match status" value="1"/>
</dbReference>
<evidence type="ECO:0000256" key="4">
    <source>
        <dbReference type="ARBA" id="ARBA00023008"/>
    </source>
</evidence>
<accession>A0A9W7Y3E2</accession>
<dbReference type="SUPFAM" id="SSF49503">
    <property type="entry name" value="Cupredoxins"/>
    <property type="match status" value="3"/>
</dbReference>
<dbReference type="Proteomes" id="UP001143981">
    <property type="component" value="Unassembled WGS sequence"/>
</dbReference>
<feature type="domain" description="Plastocyanin-like" evidence="8">
    <location>
        <begin position="31"/>
        <end position="146"/>
    </location>
</feature>
<sequence>MSLHAIARGALLAAVAATAVRAARVEYDWTISNVEIKMDSVRERRAVAVNGEVPMPLTTASLGDTLVLRVRNELDEPTGLHTHGILNNGTNYYDGAGMITECGIAPRSQMSYEMELTQTGTYWIHGHHNSQYINGLRGPLVITDPAGEPYDYDEDLVLTFEDWYARYSTTKMKSDADGGSMPMVRRSEHYRDCVQNDQPATAGSDAPGCQGSDTAPFDPANMYPFGVINGINGEMAPDLNFTSGKTYRIRLLNIGSTSMFRFSIGGHEMHVIEADGVSTELRKVNSVLLGVAQRVSVLVKAQPAAAANFGYHFEIFSDVFPEYPGYNPRAYEGAVLYNDDTGSRVPSSIVREAFDDLSLVPLDRQPLLGEPDVKQDLVITADRGPSGIVNAYVNGVQFKMPATPSLFTAMAYQGHSMINSTAFGRSTNAVVVRHMDILELRVLNRDLVTHPMHMHGYFFQIVERGTIGVPSSAARSPHAPMRRDTILVGPNSYALLRIRADNPGVWMMHCHIELHMELGLALMLVTGPDKIRETMTIPPAMREQCRLLGIPT</sequence>
<evidence type="ECO:0000313" key="9">
    <source>
        <dbReference type="EMBL" id="KAJ1726342.1"/>
    </source>
</evidence>
<dbReference type="OrthoDB" id="2121828at2759"/>
<feature type="domain" description="Plastocyanin-like" evidence="6">
    <location>
        <begin position="154"/>
        <end position="313"/>
    </location>
</feature>
<evidence type="ECO:0000313" key="10">
    <source>
        <dbReference type="Proteomes" id="UP001143981"/>
    </source>
</evidence>
<keyword evidence="10" id="KW-1185">Reference proteome</keyword>
<name>A0A9W7Y3E2_9FUNG</name>
<dbReference type="Gene3D" id="2.60.40.420">
    <property type="entry name" value="Cupredoxins - blue copper proteins"/>
    <property type="match status" value="3"/>
</dbReference>
<evidence type="ECO:0000256" key="2">
    <source>
        <dbReference type="ARBA" id="ARBA00022723"/>
    </source>
</evidence>
<evidence type="ECO:0000259" key="6">
    <source>
        <dbReference type="Pfam" id="PF00394"/>
    </source>
</evidence>
<keyword evidence="3" id="KW-0560">Oxidoreductase</keyword>
<gene>
    <name evidence="9" type="primary">FET3_7</name>
    <name evidence="9" type="ORF">LPJ61_005252</name>
</gene>
<dbReference type="InterPro" id="IPR008972">
    <property type="entry name" value="Cupredoxin"/>
</dbReference>
<dbReference type="AlphaFoldDB" id="A0A9W7Y3E2"/>
<keyword evidence="5" id="KW-0732">Signal</keyword>
<dbReference type="InterPro" id="IPR002355">
    <property type="entry name" value="Cu_oxidase_Cu_BS"/>
</dbReference>
<dbReference type="EMBL" id="JANBOI010001616">
    <property type="protein sequence ID" value="KAJ1726342.1"/>
    <property type="molecule type" value="Genomic_DNA"/>
</dbReference>
<organism evidence="9 10">
    <name type="scientific">Coemansia biformis</name>
    <dbReference type="NCBI Taxonomy" id="1286918"/>
    <lineage>
        <taxon>Eukaryota</taxon>
        <taxon>Fungi</taxon>
        <taxon>Fungi incertae sedis</taxon>
        <taxon>Zoopagomycota</taxon>
        <taxon>Kickxellomycotina</taxon>
        <taxon>Kickxellomycetes</taxon>
        <taxon>Kickxellales</taxon>
        <taxon>Kickxellaceae</taxon>
        <taxon>Coemansia</taxon>
    </lineage>
</organism>
<dbReference type="InterPro" id="IPR011707">
    <property type="entry name" value="Cu-oxidase-like_N"/>
</dbReference>
<feature type="signal peptide" evidence="5">
    <location>
        <begin position="1"/>
        <end position="22"/>
    </location>
</feature>
<proteinExistence type="inferred from homology"/>